<evidence type="ECO:0000256" key="8">
    <source>
        <dbReference type="SAM" id="MobiDB-lite"/>
    </source>
</evidence>
<evidence type="ECO:0000256" key="6">
    <source>
        <dbReference type="ARBA" id="ARBA00023242"/>
    </source>
</evidence>
<dbReference type="PANTHER" id="PTHR13264">
    <property type="entry name" value="GCIP-INTERACTING PROTEIN P29"/>
    <property type="match status" value="1"/>
</dbReference>
<dbReference type="GO" id="GO:0000974">
    <property type="term" value="C:Prp19 complex"/>
    <property type="evidence" value="ECO:0007669"/>
    <property type="project" value="TreeGrafter"/>
</dbReference>
<dbReference type="Pfam" id="PF08231">
    <property type="entry name" value="SYF2"/>
    <property type="match status" value="1"/>
</dbReference>
<evidence type="ECO:0000256" key="1">
    <source>
        <dbReference type="ARBA" id="ARBA00004123"/>
    </source>
</evidence>
<feature type="region of interest" description="Disordered" evidence="8">
    <location>
        <begin position="122"/>
        <end position="180"/>
    </location>
</feature>
<evidence type="ECO:0000256" key="2">
    <source>
        <dbReference type="ARBA" id="ARBA00010028"/>
    </source>
</evidence>
<comment type="similarity">
    <text evidence="2 7">Belongs to the SYF2 family.</text>
</comment>
<dbReference type="EMBL" id="HBGH01015444">
    <property type="protein sequence ID" value="CAD9236527.1"/>
    <property type="molecule type" value="Transcribed_RNA"/>
</dbReference>
<feature type="region of interest" description="Disordered" evidence="8">
    <location>
        <begin position="22"/>
        <end position="59"/>
    </location>
</feature>
<keyword evidence="5 7" id="KW-0508">mRNA splicing</keyword>
<comment type="function">
    <text evidence="7">Involved in pre-mRNA splicing.</text>
</comment>
<dbReference type="GO" id="GO:0071014">
    <property type="term" value="C:post-mRNA release spliceosomal complex"/>
    <property type="evidence" value="ECO:0007669"/>
    <property type="project" value="TreeGrafter"/>
</dbReference>
<comment type="subcellular location">
    <subcellularLocation>
        <location evidence="1 7">Nucleus</location>
    </subcellularLocation>
</comment>
<keyword evidence="6 7" id="KW-0539">Nucleus</keyword>
<gene>
    <name evidence="9" type="ORF">CCAE0312_LOCUS8623</name>
</gene>
<feature type="compositionally biased region" description="Basic and acidic residues" evidence="8">
    <location>
        <begin position="144"/>
        <end position="156"/>
    </location>
</feature>
<dbReference type="InterPro" id="IPR013260">
    <property type="entry name" value="mRNA_splic_SYF2"/>
</dbReference>
<dbReference type="GO" id="GO:0071013">
    <property type="term" value="C:catalytic step 2 spliceosome"/>
    <property type="evidence" value="ECO:0007669"/>
    <property type="project" value="TreeGrafter"/>
</dbReference>
<feature type="compositionally biased region" description="Polar residues" evidence="8">
    <location>
        <begin position="122"/>
        <end position="138"/>
    </location>
</feature>
<keyword evidence="3 7" id="KW-0507">mRNA processing</keyword>
<dbReference type="AlphaFoldDB" id="A0A7S1TGY4"/>
<evidence type="ECO:0000256" key="3">
    <source>
        <dbReference type="ARBA" id="ARBA00022664"/>
    </source>
</evidence>
<comment type="subunit">
    <text evidence="7">May be part of a spliceosome complex.</text>
</comment>
<evidence type="ECO:0000256" key="5">
    <source>
        <dbReference type="ARBA" id="ARBA00023187"/>
    </source>
</evidence>
<feature type="compositionally biased region" description="Basic and acidic residues" evidence="8">
    <location>
        <begin position="22"/>
        <end position="58"/>
    </location>
</feature>
<evidence type="ECO:0000256" key="7">
    <source>
        <dbReference type="RuleBase" id="RU367148"/>
    </source>
</evidence>
<accession>A0A7S1TGY4</accession>
<evidence type="ECO:0000256" key="4">
    <source>
        <dbReference type="ARBA" id="ARBA00022728"/>
    </source>
</evidence>
<feature type="compositionally biased region" description="Basic and acidic residues" evidence="8">
    <location>
        <begin position="71"/>
        <end position="86"/>
    </location>
</feature>
<protein>
    <recommendedName>
        <fullName evidence="7">Pre-mRNA-splicing factor SYF2</fullName>
    </recommendedName>
</protein>
<name>A0A7S1TGY4_9RHOD</name>
<proteinExistence type="inferred from homology"/>
<keyword evidence="4 7" id="KW-0747">Spliceosome</keyword>
<reference evidence="9" key="1">
    <citation type="submission" date="2021-01" db="EMBL/GenBank/DDBJ databases">
        <authorList>
            <person name="Corre E."/>
            <person name="Pelletier E."/>
            <person name="Niang G."/>
            <person name="Scheremetjew M."/>
            <person name="Finn R."/>
            <person name="Kale V."/>
            <person name="Holt S."/>
            <person name="Cochrane G."/>
            <person name="Meng A."/>
            <person name="Brown T."/>
            <person name="Cohen L."/>
        </authorList>
    </citation>
    <scope>NUCLEOTIDE SEQUENCE</scope>
    <source>
        <strain evidence="9">SAG 36.94</strain>
    </source>
</reference>
<evidence type="ECO:0000313" key="9">
    <source>
        <dbReference type="EMBL" id="CAD9236527.1"/>
    </source>
</evidence>
<organism evidence="9">
    <name type="scientific">Compsopogon caeruleus</name>
    <dbReference type="NCBI Taxonomy" id="31354"/>
    <lineage>
        <taxon>Eukaryota</taxon>
        <taxon>Rhodophyta</taxon>
        <taxon>Compsopogonophyceae</taxon>
        <taxon>Compsopogonales</taxon>
        <taxon>Compsopogonaceae</taxon>
        <taxon>Compsopogon</taxon>
    </lineage>
</organism>
<sequence length="252" mass="28520">MDDVESRLAVVRGKIAAGREENMLEVGRESERGRSRPGEEEEWAARRAEWSEKKASREARRKARMIFGEHVDWKDKSAGEAEDSKEKRRQRAGVKNMDGLDVFSVEAVRLAHERRLRVLPTANSGMGNGVTVDSTSKVQYRGGRRVEPAGVEKERGSSAGETAGGFGNKPVGRGRDGPVDNADAVERMVAELVATQKRREKFKRRRAFDEDVEDINYINERNRRFNQKVGRSFDKYTEEIKQNLERGTALPD</sequence>
<feature type="region of interest" description="Disordered" evidence="8">
    <location>
        <begin position="71"/>
        <end position="94"/>
    </location>
</feature>
<dbReference type="GO" id="GO:0000398">
    <property type="term" value="P:mRNA splicing, via spliceosome"/>
    <property type="evidence" value="ECO:0007669"/>
    <property type="project" value="UniProtKB-UniRule"/>
</dbReference>
<dbReference type="PANTHER" id="PTHR13264:SF5">
    <property type="entry name" value="PRE-MRNA-SPLICING FACTOR SYF2"/>
    <property type="match status" value="1"/>
</dbReference>